<keyword evidence="2 7" id="KW-0489">Methyltransferase</keyword>
<dbReference type="GO" id="GO:0003723">
    <property type="term" value="F:RNA binding"/>
    <property type="evidence" value="ECO:0007669"/>
    <property type="project" value="UniProtKB-UniRule"/>
</dbReference>
<proteinExistence type="inferred from homology"/>
<evidence type="ECO:0000256" key="7">
    <source>
        <dbReference type="PROSITE-ProRule" id="PRU01026"/>
    </source>
</evidence>
<name>A0A4P9Y4L4_9FUNG</name>
<evidence type="ECO:0000313" key="10">
    <source>
        <dbReference type="Proteomes" id="UP000267251"/>
    </source>
</evidence>
<dbReference type="GO" id="GO:0005759">
    <property type="term" value="C:mitochondrial matrix"/>
    <property type="evidence" value="ECO:0007669"/>
    <property type="project" value="TreeGrafter"/>
</dbReference>
<keyword evidence="10" id="KW-1185">Reference proteome</keyword>
<evidence type="ECO:0000256" key="6">
    <source>
        <dbReference type="ARBA" id="ARBA00024915"/>
    </source>
</evidence>
<protein>
    <recommendedName>
        <fullName evidence="8">rRNA adenine N(6)-methyltransferase</fullName>
        <ecNumber evidence="8">2.1.1.-</ecNumber>
    </recommendedName>
</protein>
<dbReference type="OrthoDB" id="16079at2759"/>
<dbReference type="EC" id="2.1.1.-" evidence="8"/>
<evidence type="ECO:0000256" key="1">
    <source>
        <dbReference type="ARBA" id="ARBA00004173"/>
    </source>
</evidence>
<evidence type="ECO:0000256" key="5">
    <source>
        <dbReference type="ARBA" id="ARBA00022884"/>
    </source>
</evidence>
<dbReference type="EMBL" id="KZ987958">
    <property type="protein sequence ID" value="RKP13714.1"/>
    <property type="molecule type" value="Genomic_DNA"/>
</dbReference>
<dbReference type="PROSITE" id="PS51689">
    <property type="entry name" value="SAM_RNA_A_N6_MT"/>
    <property type="match status" value="1"/>
</dbReference>
<comment type="caution">
    <text evidence="7">Lacks conserved residue(s) required for the propagation of feature annotation.</text>
</comment>
<dbReference type="InterPro" id="IPR001737">
    <property type="entry name" value="KsgA/Erm"/>
</dbReference>
<keyword evidence="4 7" id="KW-0949">S-adenosyl-L-methionine</keyword>
<comment type="similarity">
    <text evidence="7 8">Belongs to the class I-like SAM-binding methyltransferase superfamily. rRNA adenine N(6)-methyltransferase family.</text>
</comment>
<reference evidence="10" key="1">
    <citation type="journal article" date="2018" name="Nat. Microbiol.">
        <title>Leveraging single-cell genomics to expand the fungal tree of life.</title>
        <authorList>
            <person name="Ahrendt S.R."/>
            <person name="Quandt C.A."/>
            <person name="Ciobanu D."/>
            <person name="Clum A."/>
            <person name="Salamov A."/>
            <person name="Andreopoulos B."/>
            <person name="Cheng J.F."/>
            <person name="Woyke T."/>
            <person name="Pelin A."/>
            <person name="Henrissat B."/>
            <person name="Reynolds N.K."/>
            <person name="Benny G.L."/>
            <person name="Smith M.E."/>
            <person name="James T.Y."/>
            <person name="Grigoriev I.V."/>
        </authorList>
    </citation>
    <scope>NUCLEOTIDE SEQUENCE [LARGE SCALE GENOMIC DNA]</scope>
</reference>
<dbReference type="InterPro" id="IPR029063">
    <property type="entry name" value="SAM-dependent_MTases_sf"/>
</dbReference>
<comment type="function">
    <text evidence="6">Mitochondrial transcription factor that confers selective promoter recognition on the core subunit of the yeast mitochondrial RNA polymerase. Interacts with DNA in a non-specific manner.</text>
</comment>
<evidence type="ECO:0000256" key="2">
    <source>
        <dbReference type="ARBA" id="ARBA00022603"/>
    </source>
</evidence>
<evidence type="ECO:0000256" key="3">
    <source>
        <dbReference type="ARBA" id="ARBA00022679"/>
    </source>
</evidence>
<organism evidence="9 10">
    <name type="scientific">Piptocephalis cylindrospora</name>
    <dbReference type="NCBI Taxonomy" id="1907219"/>
    <lineage>
        <taxon>Eukaryota</taxon>
        <taxon>Fungi</taxon>
        <taxon>Fungi incertae sedis</taxon>
        <taxon>Zoopagomycota</taxon>
        <taxon>Zoopagomycotina</taxon>
        <taxon>Zoopagomycetes</taxon>
        <taxon>Zoopagales</taxon>
        <taxon>Piptocephalidaceae</taxon>
        <taxon>Piptocephalis</taxon>
    </lineage>
</organism>
<evidence type="ECO:0000256" key="8">
    <source>
        <dbReference type="RuleBase" id="RU362106"/>
    </source>
</evidence>
<comment type="subcellular location">
    <subcellularLocation>
        <location evidence="1">Mitochondrion</location>
    </subcellularLocation>
</comment>
<keyword evidence="3 7" id="KW-0808">Transferase</keyword>
<dbReference type="Pfam" id="PF00398">
    <property type="entry name" value="RrnaAD"/>
    <property type="match status" value="1"/>
</dbReference>
<dbReference type="InterPro" id="IPR023165">
    <property type="entry name" value="rRNA_Ade_diMease-like_C"/>
</dbReference>
<dbReference type="AlphaFoldDB" id="A0A4P9Y4L4"/>
<accession>A0A4P9Y4L4</accession>
<dbReference type="Gene3D" id="3.40.50.150">
    <property type="entry name" value="Vaccinia Virus protein VP39"/>
    <property type="match status" value="1"/>
</dbReference>
<keyword evidence="8" id="KW-0698">rRNA processing</keyword>
<dbReference type="GO" id="GO:0006391">
    <property type="term" value="P:transcription initiation at mitochondrial promoter"/>
    <property type="evidence" value="ECO:0007669"/>
    <property type="project" value="TreeGrafter"/>
</dbReference>
<dbReference type="Proteomes" id="UP000267251">
    <property type="component" value="Unassembled WGS sequence"/>
</dbReference>
<gene>
    <name evidence="9" type="ORF">BJ684DRAFT_19816</name>
</gene>
<sequence length="325" mass="36638">MTKWIPARGRSPIRGRFVASQVLADQITAHLELDTVPGGRTVLEYYPGPGLLTKTMLDAGARGVIGLQPDEHSRKFLEGKDDRVCMIKHLVRYKGKGFALNPVYCLPTKDTPAFKGGGEYSSPMDNGKDLPWIQVEPWDIPQPSSIITGVIDQSSKGMDSVMLQHLHYIRERAHFHMYGRLDAIVLVRRRTSETLRANPGNRTRSMLSIHANCLVDIELLGRVPANHVHPPLEMDLLKISPKTHCRMKTDMEIFTRCIKTLMARKTVPLNKSIRLLGAGAEALLKQIPFDAKSVNATDLTIEQLDELAYAFENWRYRPTEMVFID</sequence>
<dbReference type="Gene3D" id="1.10.8.100">
    <property type="entry name" value="Ribosomal RNA adenine dimethylase-like, domain 2"/>
    <property type="match status" value="1"/>
</dbReference>
<dbReference type="GO" id="GO:0034246">
    <property type="term" value="F:mitochondrial transcription factor activity"/>
    <property type="evidence" value="ECO:0007669"/>
    <property type="project" value="TreeGrafter"/>
</dbReference>
<dbReference type="SUPFAM" id="SSF53335">
    <property type="entry name" value="S-adenosyl-L-methionine-dependent methyltransferases"/>
    <property type="match status" value="1"/>
</dbReference>
<evidence type="ECO:0000313" key="9">
    <source>
        <dbReference type="EMBL" id="RKP13714.1"/>
    </source>
</evidence>
<keyword evidence="5 7" id="KW-0694">RNA-binding</keyword>
<dbReference type="GO" id="GO:0000179">
    <property type="term" value="F:rRNA (adenine-N6,N6-)-dimethyltransferase activity"/>
    <property type="evidence" value="ECO:0007669"/>
    <property type="project" value="UniProtKB-UniRule"/>
</dbReference>
<evidence type="ECO:0000256" key="4">
    <source>
        <dbReference type="ARBA" id="ARBA00022691"/>
    </source>
</evidence>
<feature type="binding site" evidence="7">
    <location>
        <position position="18"/>
    </location>
    <ligand>
        <name>S-adenosyl-L-methionine</name>
        <dbReference type="ChEBI" id="CHEBI:59789"/>
    </ligand>
</feature>
<dbReference type="PANTHER" id="PTHR11727">
    <property type="entry name" value="DIMETHYLADENOSINE TRANSFERASE"/>
    <property type="match status" value="1"/>
</dbReference>
<dbReference type="PANTHER" id="PTHR11727:SF17">
    <property type="entry name" value="DIMETHYLADENOSINE TRANSFERASE 1, MITOCHONDRIAL"/>
    <property type="match status" value="1"/>
</dbReference>